<evidence type="ECO:0000256" key="1">
    <source>
        <dbReference type="SAM" id="Phobius"/>
    </source>
</evidence>
<proteinExistence type="predicted"/>
<dbReference type="RefSeq" id="WP_202746891.1">
    <property type="nucleotide sequence ID" value="NZ_JAESWC010000001.1"/>
</dbReference>
<feature type="transmembrane region" description="Helical" evidence="1">
    <location>
        <begin position="130"/>
        <end position="152"/>
    </location>
</feature>
<reference evidence="2 3" key="1">
    <citation type="submission" date="2021-01" db="EMBL/GenBank/DDBJ databases">
        <title>Genome public.</title>
        <authorList>
            <person name="Liu C."/>
            <person name="Sun Q."/>
        </authorList>
    </citation>
    <scope>NUCLEOTIDE SEQUENCE [LARGE SCALE GENOMIC DNA]</scope>
    <source>
        <strain evidence="2 3">YIM B02515</strain>
    </source>
</reference>
<feature type="transmembrane region" description="Helical" evidence="1">
    <location>
        <begin position="54"/>
        <end position="77"/>
    </location>
</feature>
<keyword evidence="1" id="KW-0812">Transmembrane</keyword>
<gene>
    <name evidence="2" type="ORF">JK636_00570</name>
</gene>
<evidence type="ECO:0008006" key="4">
    <source>
        <dbReference type="Google" id="ProtNLM"/>
    </source>
</evidence>
<protein>
    <recommendedName>
        <fullName evidence="4">DUF2232 domain-containing protein</fullName>
    </recommendedName>
</protein>
<keyword evidence="1" id="KW-1133">Transmembrane helix</keyword>
<keyword evidence="3" id="KW-1185">Reference proteome</keyword>
<dbReference type="Proteomes" id="UP000632377">
    <property type="component" value="Unassembled WGS sequence"/>
</dbReference>
<accession>A0ABS1T4I7</accession>
<keyword evidence="1" id="KW-0472">Membrane</keyword>
<evidence type="ECO:0000313" key="2">
    <source>
        <dbReference type="EMBL" id="MBL4934243.1"/>
    </source>
</evidence>
<sequence length="168" mass="18545">MSNTKPLVIGALFAIMAALFQSLPVIFSEVFVLFTIFSAIPIYIVARINPKAGVLSYLVAAMLIMIISTHEGLFFLFTNGAIGCSLGISSSYTNKKAIIWASSSIILTVTLSIMNYGIGIPVFGTKLPGALYLQLFILFLVSVLYNVIYSYLGDFIYKRLVKYNIFRK</sequence>
<feature type="transmembrane region" description="Helical" evidence="1">
    <location>
        <begin position="97"/>
        <end position="118"/>
    </location>
</feature>
<dbReference type="EMBL" id="JAESWC010000001">
    <property type="protein sequence ID" value="MBL4934243.1"/>
    <property type="molecule type" value="Genomic_DNA"/>
</dbReference>
<evidence type="ECO:0000313" key="3">
    <source>
        <dbReference type="Proteomes" id="UP000632377"/>
    </source>
</evidence>
<organism evidence="2 3">
    <name type="scientific">Clostridium rhizosphaerae</name>
    <dbReference type="NCBI Taxonomy" id="2803861"/>
    <lineage>
        <taxon>Bacteria</taxon>
        <taxon>Bacillati</taxon>
        <taxon>Bacillota</taxon>
        <taxon>Clostridia</taxon>
        <taxon>Eubacteriales</taxon>
        <taxon>Clostridiaceae</taxon>
        <taxon>Clostridium</taxon>
    </lineage>
</organism>
<comment type="caution">
    <text evidence="2">The sequence shown here is derived from an EMBL/GenBank/DDBJ whole genome shotgun (WGS) entry which is preliminary data.</text>
</comment>
<feature type="transmembrane region" description="Helical" evidence="1">
    <location>
        <begin position="6"/>
        <end position="23"/>
    </location>
</feature>
<name>A0ABS1T4I7_9CLOT</name>